<feature type="region of interest" description="Disordered" evidence="1">
    <location>
        <begin position="212"/>
        <end position="267"/>
    </location>
</feature>
<feature type="region of interest" description="Disordered" evidence="1">
    <location>
        <begin position="292"/>
        <end position="335"/>
    </location>
</feature>
<gene>
    <name evidence="2" type="ORF">EVOR1521_LOCUS31372</name>
</gene>
<protein>
    <recommendedName>
        <fullName evidence="4">Sperm-tail PG-rich repeat-containing protein 2</fullName>
    </recommendedName>
</protein>
<feature type="region of interest" description="Disordered" evidence="1">
    <location>
        <begin position="432"/>
        <end position="484"/>
    </location>
</feature>
<evidence type="ECO:0000313" key="2">
    <source>
        <dbReference type="EMBL" id="CAJ1410571.1"/>
    </source>
</evidence>
<proteinExistence type="predicted"/>
<feature type="region of interest" description="Disordered" evidence="1">
    <location>
        <begin position="582"/>
        <end position="603"/>
    </location>
</feature>
<dbReference type="PANTHER" id="PTHR21580">
    <property type="entry name" value="SHIPPO-1-RELATED"/>
    <property type="match status" value="1"/>
</dbReference>
<evidence type="ECO:0008006" key="4">
    <source>
        <dbReference type="Google" id="ProtNLM"/>
    </source>
</evidence>
<feature type="compositionally biased region" description="Polar residues" evidence="1">
    <location>
        <begin position="299"/>
        <end position="308"/>
    </location>
</feature>
<dbReference type="Pfam" id="PF07004">
    <property type="entry name" value="SHIPPO-rpt"/>
    <property type="match status" value="2"/>
</dbReference>
<dbReference type="InterPro" id="IPR010736">
    <property type="entry name" value="SHIPPO-rpt"/>
</dbReference>
<keyword evidence="3" id="KW-1185">Reference proteome</keyword>
<dbReference type="PANTHER" id="PTHR21580:SF28">
    <property type="entry name" value="BOREALIN N-TERMINAL DOMAIN-CONTAINING PROTEIN-RELATED"/>
    <property type="match status" value="1"/>
</dbReference>
<dbReference type="Proteomes" id="UP001178507">
    <property type="component" value="Unassembled WGS sequence"/>
</dbReference>
<name>A0AA36NM62_9DINO</name>
<dbReference type="InterPro" id="IPR051291">
    <property type="entry name" value="CIMAP"/>
</dbReference>
<dbReference type="AlphaFoldDB" id="A0AA36NM62"/>
<dbReference type="EMBL" id="CAUJNA010003827">
    <property type="protein sequence ID" value="CAJ1410571.1"/>
    <property type="molecule type" value="Genomic_DNA"/>
</dbReference>
<reference evidence="2" key="1">
    <citation type="submission" date="2023-08" db="EMBL/GenBank/DDBJ databases">
        <authorList>
            <person name="Chen Y."/>
            <person name="Shah S."/>
            <person name="Dougan E. K."/>
            <person name="Thang M."/>
            <person name="Chan C."/>
        </authorList>
    </citation>
    <scope>NUCLEOTIDE SEQUENCE</scope>
</reference>
<sequence length="635" mass="68467">MALLASFHRERDAIAEFFVIGSPNVGPGTYEPRSLPTRTCTFGVGERPFQGRDARDTPGPGQYAVAQKMKAGATRSCFRSSTSRCDPNNHREPAFVPGSGWFVASTILDNPGPGGDPSPTELRPRTGGPFEHSRVEKLDWGAERAIQALKEGTRLHTETTPAIKPLRDRSDWNFTGEPGDTPDPGMYRLDCYNIGRGKREVHFAAPSDRKATWGNTNLKDNPGPGTYDHEAPEMPLPRRLPGGTGGGGPALDPPGFGSDSPQTSTTFSSSRLPAVFFSSSWSPALLPGPGTYDLKSGDGKQSSSAFRSTSDRFWVPEGGARPGPGQYTQPSDLPTEKIRRARSVPDFMGRKFFGVQNPHQLRSLRETDGLMLGNWGHGPQRPSPASNRNVAPGSYNPEECMGQSISSKLRHLAKMAQGAAFGGSRYGERFQSSGIESVSPGPVLPHEEVTKAGDASGGAFKSGAPRLASPRSEEELPGPGSYDVVGKPDFRAGWRIAKRDHVSFNSSGQRFENNATDVPPPGAYELTSEEGKGCYSFKATATRGVAAPKGQHGPDPGMYNIAGSLLRKSFNTKVEETAWLLQTPSDKNRPPPRGPFPWAEGSTWRPRQVLEALALEDKTATEATERVLLQPEKSA</sequence>
<comment type="caution">
    <text evidence="2">The sequence shown here is derived from an EMBL/GenBank/DDBJ whole genome shotgun (WGS) entry which is preliminary data.</text>
</comment>
<evidence type="ECO:0000313" key="3">
    <source>
        <dbReference type="Proteomes" id="UP001178507"/>
    </source>
</evidence>
<organism evidence="2 3">
    <name type="scientific">Effrenium voratum</name>
    <dbReference type="NCBI Taxonomy" id="2562239"/>
    <lineage>
        <taxon>Eukaryota</taxon>
        <taxon>Sar</taxon>
        <taxon>Alveolata</taxon>
        <taxon>Dinophyceae</taxon>
        <taxon>Suessiales</taxon>
        <taxon>Symbiodiniaceae</taxon>
        <taxon>Effrenium</taxon>
    </lineage>
</organism>
<evidence type="ECO:0000256" key="1">
    <source>
        <dbReference type="SAM" id="MobiDB-lite"/>
    </source>
</evidence>
<accession>A0AA36NM62</accession>